<evidence type="ECO:0000313" key="11">
    <source>
        <dbReference type="EMBL" id="PJA46674.1"/>
    </source>
</evidence>
<dbReference type="PANTHER" id="PTHR11964">
    <property type="entry name" value="S-ADENOSYLMETHIONINE SYNTHETASE"/>
    <property type="match status" value="1"/>
</dbReference>
<dbReference type="PIRSF" id="PIRSF000497">
    <property type="entry name" value="MAT"/>
    <property type="match status" value="1"/>
</dbReference>
<dbReference type="GO" id="GO:0005524">
    <property type="term" value="F:ATP binding"/>
    <property type="evidence" value="ECO:0007669"/>
    <property type="project" value="UniProtKB-KW"/>
</dbReference>
<dbReference type="EC" id="2.5.1.6" evidence="11"/>
<keyword evidence="6" id="KW-0460">Magnesium</keyword>
<evidence type="ECO:0000256" key="4">
    <source>
        <dbReference type="ARBA" id="ARBA00022741"/>
    </source>
</evidence>
<dbReference type="InterPro" id="IPR022628">
    <property type="entry name" value="S-AdoMet_synt_N"/>
</dbReference>
<dbReference type="Pfam" id="PF02773">
    <property type="entry name" value="S-AdoMet_synt_C"/>
    <property type="match status" value="1"/>
</dbReference>
<dbReference type="EMBL" id="PFWT01000009">
    <property type="protein sequence ID" value="PJA46674.1"/>
    <property type="molecule type" value="Genomic_DNA"/>
</dbReference>
<evidence type="ECO:0000313" key="12">
    <source>
        <dbReference type="Proteomes" id="UP000231263"/>
    </source>
</evidence>
<evidence type="ECO:0000256" key="6">
    <source>
        <dbReference type="ARBA" id="ARBA00022842"/>
    </source>
</evidence>
<name>A0A2M7XFM0_9BACT</name>
<dbReference type="AlphaFoldDB" id="A0A2M7XFM0"/>
<evidence type="ECO:0000259" key="9">
    <source>
        <dbReference type="Pfam" id="PF02772"/>
    </source>
</evidence>
<dbReference type="GO" id="GO:0006556">
    <property type="term" value="P:S-adenosylmethionine biosynthetic process"/>
    <property type="evidence" value="ECO:0007669"/>
    <property type="project" value="InterPro"/>
</dbReference>
<dbReference type="GO" id="GO:0006730">
    <property type="term" value="P:one-carbon metabolic process"/>
    <property type="evidence" value="ECO:0007669"/>
    <property type="project" value="UniProtKB-KW"/>
</dbReference>
<keyword evidence="4" id="KW-0547">Nucleotide-binding</keyword>
<dbReference type="InterPro" id="IPR022630">
    <property type="entry name" value="S-AdoMet_synt_C"/>
</dbReference>
<evidence type="ECO:0000256" key="3">
    <source>
        <dbReference type="ARBA" id="ARBA00022723"/>
    </source>
</evidence>
<feature type="domain" description="S-adenosylmethionine synthetase N-terminal" evidence="8">
    <location>
        <begin position="4"/>
        <end position="78"/>
    </location>
</feature>
<sequence>MLKTVEIPLSGHPDKMCDRIVEAILDEYLRRDEKSRVDIQALGSHGMIMIGGSVDSRADFDSASIIQKVYKNIGNQDELEPFINIERPSEDVAKIVVAGGSQGTTVVHGYATRETREMMPLAYVYASALARRIDDLRRTDEAFQWLLPDGKVQLTMDGKRPVSVTVLVQHAPKMELAQMQMALVDTVITPILGEVDGLRMYVNSSGSFCTGGFSACAGASGRKTLADTYGGLLPSGGGAISGKDPLKPSRAGSLMARYAAKNIVASGAVGNILIKVGYSIGQQEPIFIEAVGGKGENLSKLVKDKYDFRPEAIVERLDLRKPIYQDVANYGYFGRAGVSWERIEK</sequence>
<dbReference type="Pfam" id="PF02772">
    <property type="entry name" value="S-AdoMet_synt_M"/>
    <property type="match status" value="1"/>
</dbReference>
<dbReference type="Proteomes" id="UP000231263">
    <property type="component" value="Unassembled WGS sequence"/>
</dbReference>
<keyword evidence="2 11" id="KW-0808">Transferase</keyword>
<dbReference type="InterPro" id="IPR002133">
    <property type="entry name" value="S-AdoMet_synthetase"/>
</dbReference>
<dbReference type="InterPro" id="IPR022629">
    <property type="entry name" value="S-AdoMet_synt_central"/>
</dbReference>
<evidence type="ECO:0000256" key="1">
    <source>
        <dbReference type="ARBA" id="ARBA00022563"/>
    </source>
</evidence>
<dbReference type="InterPro" id="IPR022636">
    <property type="entry name" value="S-AdoMet_synthetase_sfam"/>
</dbReference>
<dbReference type="GO" id="GO:0004478">
    <property type="term" value="F:methionine adenosyltransferase activity"/>
    <property type="evidence" value="ECO:0007669"/>
    <property type="project" value="UniProtKB-EC"/>
</dbReference>
<dbReference type="Gene3D" id="3.30.300.10">
    <property type="match status" value="3"/>
</dbReference>
<keyword evidence="7" id="KW-0630">Potassium</keyword>
<organism evidence="11 12">
    <name type="scientific">Candidatus Uhrbacteria bacterium CG_4_9_14_3_um_filter_41_35</name>
    <dbReference type="NCBI Taxonomy" id="1975034"/>
    <lineage>
        <taxon>Bacteria</taxon>
        <taxon>Candidatus Uhriibacteriota</taxon>
    </lineage>
</organism>
<accession>A0A2M7XFM0</accession>
<evidence type="ECO:0000256" key="2">
    <source>
        <dbReference type="ARBA" id="ARBA00022679"/>
    </source>
</evidence>
<gene>
    <name evidence="11" type="ORF">CO173_02810</name>
</gene>
<reference evidence="12" key="1">
    <citation type="submission" date="2017-09" db="EMBL/GenBank/DDBJ databases">
        <title>Depth-based differentiation of microbial function through sediment-hosted aquifers and enrichment of novel symbionts in the deep terrestrial subsurface.</title>
        <authorList>
            <person name="Probst A.J."/>
            <person name="Ladd B."/>
            <person name="Jarett J.K."/>
            <person name="Geller-Mcgrath D.E."/>
            <person name="Sieber C.M.K."/>
            <person name="Emerson J.B."/>
            <person name="Anantharaman K."/>
            <person name="Thomas B.C."/>
            <person name="Malmstrom R."/>
            <person name="Stieglmeier M."/>
            <person name="Klingl A."/>
            <person name="Woyke T."/>
            <person name="Ryan C.M."/>
            <person name="Banfield J.F."/>
        </authorList>
    </citation>
    <scope>NUCLEOTIDE SEQUENCE [LARGE SCALE GENOMIC DNA]</scope>
</reference>
<keyword evidence="5" id="KW-0067">ATP-binding</keyword>
<keyword evidence="3" id="KW-0479">Metal-binding</keyword>
<feature type="domain" description="S-adenosylmethionine synthetase central" evidence="9">
    <location>
        <begin position="103"/>
        <end position="208"/>
    </location>
</feature>
<comment type="caution">
    <text evidence="11">The sequence shown here is derived from an EMBL/GenBank/DDBJ whole genome shotgun (WGS) entry which is preliminary data.</text>
</comment>
<protein>
    <submittedName>
        <fullName evidence="11">Methionine adenosyltransferase</fullName>
        <ecNumber evidence="11">2.5.1.6</ecNumber>
    </submittedName>
</protein>
<dbReference type="GO" id="GO:0046872">
    <property type="term" value="F:metal ion binding"/>
    <property type="evidence" value="ECO:0007669"/>
    <property type="project" value="UniProtKB-KW"/>
</dbReference>
<evidence type="ECO:0000259" key="10">
    <source>
        <dbReference type="Pfam" id="PF02773"/>
    </source>
</evidence>
<dbReference type="Pfam" id="PF00438">
    <property type="entry name" value="S-AdoMet_synt_N"/>
    <property type="match status" value="1"/>
</dbReference>
<keyword evidence="1" id="KW-0554">One-carbon metabolism</keyword>
<proteinExistence type="predicted"/>
<dbReference type="SUPFAM" id="SSF55973">
    <property type="entry name" value="S-adenosylmethionine synthetase"/>
    <property type="match status" value="3"/>
</dbReference>
<evidence type="ECO:0000256" key="5">
    <source>
        <dbReference type="ARBA" id="ARBA00022840"/>
    </source>
</evidence>
<evidence type="ECO:0000259" key="8">
    <source>
        <dbReference type="Pfam" id="PF00438"/>
    </source>
</evidence>
<evidence type="ECO:0000256" key="7">
    <source>
        <dbReference type="ARBA" id="ARBA00022958"/>
    </source>
</evidence>
<feature type="domain" description="S-adenosylmethionine synthetase C-terminal" evidence="10">
    <location>
        <begin position="211"/>
        <end position="342"/>
    </location>
</feature>